<evidence type="ECO:0000313" key="3">
    <source>
        <dbReference type="EMBL" id="RIJ46650.1"/>
    </source>
</evidence>
<dbReference type="Proteomes" id="UP000265926">
    <property type="component" value="Unassembled WGS sequence"/>
</dbReference>
<organism evidence="3 4">
    <name type="scientific">Maribellus luteus</name>
    <dbReference type="NCBI Taxonomy" id="2305463"/>
    <lineage>
        <taxon>Bacteria</taxon>
        <taxon>Pseudomonadati</taxon>
        <taxon>Bacteroidota</taxon>
        <taxon>Bacteroidia</taxon>
        <taxon>Marinilabiliales</taxon>
        <taxon>Prolixibacteraceae</taxon>
        <taxon>Maribellus</taxon>
    </lineage>
</organism>
<dbReference type="SUPFAM" id="SSF69318">
    <property type="entry name" value="Integrin alpha N-terminal domain"/>
    <property type="match status" value="3"/>
</dbReference>
<dbReference type="PANTHER" id="PTHR44103">
    <property type="entry name" value="PROPROTEIN CONVERTASE P"/>
    <property type="match status" value="1"/>
</dbReference>
<dbReference type="EMBL" id="QWGR01000013">
    <property type="protein sequence ID" value="RIJ46650.1"/>
    <property type="molecule type" value="Genomic_DNA"/>
</dbReference>
<dbReference type="OrthoDB" id="1047314at2"/>
<keyword evidence="4" id="KW-1185">Reference proteome</keyword>
<dbReference type="PANTHER" id="PTHR44103:SF1">
    <property type="entry name" value="PROPROTEIN CONVERTASE P"/>
    <property type="match status" value="1"/>
</dbReference>
<protein>
    <submittedName>
        <fullName evidence="3">VCBS repeat-containing protein</fullName>
    </submittedName>
</protein>
<feature type="chain" id="PRO_5017313777" evidence="2">
    <location>
        <begin position="22"/>
        <end position="927"/>
    </location>
</feature>
<dbReference type="Gene3D" id="2.130.10.130">
    <property type="entry name" value="Integrin alpha, N-terminal"/>
    <property type="match status" value="5"/>
</dbReference>
<accession>A0A399SS85</accession>
<keyword evidence="1 2" id="KW-0732">Signal</keyword>
<dbReference type="InterPro" id="IPR028994">
    <property type="entry name" value="Integrin_alpha_N"/>
</dbReference>
<name>A0A399SS85_9BACT</name>
<dbReference type="Pfam" id="PF01839">
    <property type="entry name" value="FG-GAP"/>
    <property type="match status" value="1"/>
</dbReference>
<proteinExistence type="predicted"/>
<dbReference type="RefSeq" id="WP_119439458.1">
    <property type="nucleotide sequence ID" value="NZ_QWGR01000013.1"/>
</dbReference>
<sequence>MTIRVICFSFMLIMLSPYGMAQEWIEDSFEDFADGKLDASGNNIYVSSDGKVRTIHRFDYNDDGFIDLLFCNTHDQVDNLPSTLADVMPDRTVVESDIAYPGTLQVRSSDLNKDGYVDLVFVPNFNGIQGTRNFVSIIYGGKDGWPVTRTTGHLPGNLITELAIADLNGDQWPDIVTLNSAAWIVGQPSGRIVRIYWGSERGFVNKRFRDLGIASAKSITSGDYDGNGRDDVAVLGADSTITILWGSSLKTDKDSIETSSLICPVGKDGLTIVSGDVNKDNKTDLVVGTSRDSIYIISSSGDRSWGQIQEVNAVKASNIVIADVDADGQNDIVLSYFEQRIGPAGEYGGAGESSGKAAHILWGQEKGFSVDDMTTLSAEYISATAVGDFDGDGKRDIAVAINRDRLTFTAQSVIYYGKGGRQFEKGANGIRTSGAMNAYAFPDPDNNKDLLVFSNSKEGTVREAVPASIYWGSTDGFSVQKRTEIFMSSSYESTVADFNADGFTDMIILGAKHHGHKDDPWGGANIFWGSSKGMDFSKEGRSILSEDFVASSNTADLNKDGYLDLVVGAFNMSGLKTTVVIYYGGKDGYTREKRVEIPCPGRSTGIQLADYDNDEWLDIAVNVYGESMVRIFYGSKSGFDFENRKEIDVPSPIDLNTADLNSDGWLDMLACSYSDVANNNHFDMGTYIFWGSNAGFNHANAQWLPGFAGLGPVIADFDDDKYLDIFLPHYHGELVRDNLPCYLYWGSSAGYGENNRSELFNNSAAQGMAADYDNDGKIDIAVANHTALGSHNAKSKVFYNDGNRFKNPRITELPTSGPHWSQNTDMGNVYNREWSQTYESSVFQWNRSRKSGSLDFNGLVKNGSELEFEVRSAKDRKELDDSKWIKVNDSGRFELGKEDRVIQYKAIFRSENGDCYPVLDEVKIKIQ</sequence>
<comment type="caution">
    <text evidence="3">The sequence shown here is derived from an EMBL/GenBank/DDBJ whole genome shotgun (WGS) entry which is preliminary data.</text>
</comment>
<feature type="signal peptide" evidence="2">
    <location>
        <begin position="1"/>
        <end position="21"/>
    </location>
</feature>
<evidence type="ECO:0000256" key="1">
    <source>
        <dbReference type="ARBA" id="ARBA00022729"/>
    </source>
</evidence>
<evidence type="ECO:0000256" key="2">
    <source>
        <dbReference type="SAM" id="SignalP"/>
    </source>
</evidence>
<gene>
    <name evidence="3" type="ORF">D1614_18465</name>
</gene>
<dbReference type="AlphaFoldDB" id="A0A399SS85"/>
<dbReference type="Pfam" id="PF13517">
    <property type="entry name" value="FG-GAP_3"/>
    <property type="match status" value="4"/>
</dbReference>
<dbReference type="InterPro" id="IPR013517">
    <property type="entry name" value="FG-GAP"/>
</dbReference>
<evidence type="ECO:0000313" key="4">
    <source>
        <dbReference type="Proteomes" id="UP000265926"/>
    </source>
</evidence>
<reference evidence="3 4" key="1">
    <citation type="submission" date="2018-08" db="EMBL/GenBank/DDBJ databases">
        <title>Pallidiluteibacterium maritimus gen. nov., sp. nov., isolated from coastal sediment.</title>
        <authorList>
            <person name="Zhou L.Y."/>
        </authorList>
    </citation>
    <scope>NUCLEOTIDE SEQUENCE [LARGE SCALE GENOMIC DNA]</scope>
    <source>
        <strain evidence="3 4">XSD2</strain>
    </source>
</reference>